<keyword evidence="11" id="KW-1185">Reference proteome</keyword>
<evidence type="ECO:0000256" key="8">
    <source>
        <dbReference type="HAMAP-Rule" id="MF_02078"/>
    </source>
</evidence>
<keyword evidence="3 8" id="KW-0812">Transmembrane</keyword>
<name>A0AAU0UK71_9FIRM</name>
<feature type="transmembrane region" description="Helical" evidence="8">
    <location>
        <begin position="440"/>
        <end position="461"/>
    </location>
</feature>
<gene>
    <name evidence="8 10" type="primary">murJ</name>
    <name evidence="10" type="ORF">MFMK1_001269</name>
</gene>
<comment type="function">
    <text evidence="8 9">Involved in peptidoglycan biosynthesis. Transports lipid-linked peptidoglycan precursors from the inner to the outer leaflet of the cytoplasmic membrane.</text>
</comment>
<dbReference type="GO" id="GO:0034204">
    <property type="term" value="P:lipid translocation"/>
    <property type="evidence" value="ECO:0007669"/>
    <property type="project" value="TreeGrafter"/>
</dbReference>
<comment type="pathway">
    <text evidence="8">Cell wall biogenesis; peptidoglycan biosynthesis.</text>
</comment>
<keyword evidence="4 8" id="KW-0133">Cell shape</keyword>
<dbReference type="HAMAP" id="MF_02078">
    <property type="entry name" value="MurJ_MviN"/>
    <property type="match status" value="1"/>
</dbReference>
<feature type="transmembrane region" description="Helical" evidence="8">
    <location>
        <begin position="352"/>
        <end position="369"/>
    </location>
</feature>
<dbReference type="InterPro" id="IPR004268">
    <property type="entry name" value="MurJ"/>
</dbReference>
<dbReference type="KEGG" id="dbc:MFMK1_001269"/>
<feature type="transmembrane region" description="Helical" evidence="8">
    <location>
        <begin position="407"/>
        <end position="428"/>
    </location>
</feature>
<feature type="transmembrane region" description="Helical" evidence="8">
    <location>
        <begin position="312"/>
        <end position="332"/>
    </location>
</feature>
<dbReference type="PANTHER" id="PTHR47019:SF1">
    <property type="entry name" value="LIPID II FLIPPASE MURJ"/>
    <property type="match status" value="1"/>
</dbReference>
<reference evidence="10 11" key="1">
    <citation type="submission" date="2023-04" db="EMBL/GenBank/DDBJ databases">
        <authorList>
            <person name="Hsu D."/>
        </authorList>
    </citation>
    <scope>NUCLEOTIDE SEQUENCE [LARGE SCALE GENOMIC DNA]</scope>
    <source>
        <strain evidence="10 11">MK1</strain>
    </source>
</reference>
<evidence type="ECO:0000256" key="9">
    <source>
        <dbReference type="PIRNR" id="PIRNR002869"/>
    </source>
</evidence>
<feature type="transmembrane region" description="Helical" evidence="8">
    <location>
        <begin position="184"/>
        <end position="207"/>
    </location>
</feature>
<dbReference type="InterPro" id="IPR051050">
    <property type="entry name" value="Lipid_II_flippase_MurJ/MviN"/>
</dbReference>
<keyword evidence="7 8" id="KW-0472">Membrane</keyword>
<feature type="transmembrane region" description="Helical" evidence="8">
    <location>
        <begin position="124"/>
        <end position="145"/>
    </location>
</feature>
<keyword evidence="8 9" id="KW-0961">Cell wall biogenesis/degradation</keyword>
<dbReference type="GO" id="GO:0015648">
    <property type="term" value="F:lipid-linked peptidoglycan transporter activity"/>
    <property type="evidence" value="ECO:0007669"/>
    <property type="project" value="UniProtKB-UniRule"/>
</dbReference>
<keyword evidence="6 8" id="KW-1133">Transmembrane helix</keyword>
<accession>A0AAU0UK71</accession>
<comment type="similarity">
    <text evidence="8 9">Belongs to the MurJ/MviN family.</text>
</comment>
<organism evidence="10 11">
    <name type="scientific">Metallumcola ferriviriculae</name>
    <dbReference type="NCBI Taxonomy" id="3039180"/>
    <lineage>
        <taxon>Bacteria</taxon>
        <taxon>Bacillati</taxon>
        <taxon>Bacillota</taxon>
        <taxon>Clostridia</taxon>
        <taxon>Neomoorellales</taxon>
        <taxon>Desulfitibacteraceae</taxon>
        <taxon>Metallumcola</taxon>
    </lineage>
</organism>
<feature type="transmembrane region" description="Helical" evidence="8">
    <location>
        <begin position="381"/>
        <end position="401"/>
    </location>
</feature>
<keyword evidence="5 8" id="KW-0573">Peptidoglycan synthesis</keyword>
<feature type="transmembrane region" description="Helical" evidence="8">
    <location>
        <begin position="273"/>
        <end position="291"/>
    </location>
</feature>
<dbReference type="PIRSF" id="PIRSF002869">
    <property type="entry name" value="MviN"/>
    <property type="match status" value="1"/>
</dbReference>
<dbReference type="CDD" id="cd13123">
    <property type="entry name" value="MATE_MurJ_like"/>
    <property type="match status" value="1"/>
</dbReference>
<dbReference type="PANTHER" id="PTHR47019">
    <property type="entry name" value="LIPID II FLIPPASE MURJ"/>
    <property type="match status" value="1"/>
</dbReference>
<evidence type="ECO:0000256" key="4">
    <source>
        <dbReference type="ARBA" id="ARBA00022960"/>
    </source>
</evidence>
<keyword evidence="2 8" id="KW-1003">Cell membrane</keyword>
<feature type="transmembrane region" description="Helical" evidence="8">
    <location>
        <begin position="93"/>
        <end position="118"/>
    </location>
</feature>
<evidence type="ECO:0000313" key="10">
    <source>
        <dbReference type="EMBL" id="WRO21461.1"/>
    </source>
</evidence>
<evidence type="ECO:0000313" key="11">
    <source>
        <dbReference type="Proteomes" id="UP001329915"/>
    </source>
</evidence>
<dbReference type="Pfam" id="PF03023">
    <property type="entry name" value="MurJ"/>
    <property type="match status" value="1"/>
</dbReference>
<dbReference type="Proteomes" id="UP001329915">
    <property type="component" value="Chromosome"/>
</dbReference>
<dbReference type="GO" id="GO:0009252">
    <property type="term" value="P:peptidoglycan biosynthetic process"/>
    <property type="evidence" value="ECO:0007669"/>
    <property type="project" value="UniProtKB-UniRule"/>
</dbReference>
<comment type="subcellular location">
    <subcellularLocation>
        <location evidence="1 8">Cell membrane</location>
        <topology evidence="1 8">Multi-pass membrane protein</topology>
    </subcellularLocation>
</comment>
<evidence type="ECO:0000256" key="3">
    <source>
        <dbReference type="ARBA" id="ARBA00022692"/>
    </source>
</evidence>
<feature type="transmembrane region" description="Helical" evidence="8">
    <location>
        <begin position="157"/>
        <end position="178"/>
    </location>
</feature>
<evidence type="ECO:0000256" key="2">
    <source>
        <dbReference type="ARBA" id="ARBA00022475"/>
    </source>
</evidence>
<sequence length="540" mass="58335">MNVSGKMTRNTFLILILTLLSRILGLGRETAIAYRFGTTGTADAFLIAFTIPFIFYSAVGRTLSTVIIPVYSEYVALGQRVASWKLLSKVINLVFLITTASTVVAIINAATLANFFGAGFNTEVLGIATILISLIMPSIIFMTLSGLLGGILNANNVFGPPAVGPAIMNITIILFAMFSTMWLGVYGLVIGTVVGSLFFLLVQLVALKGIGFKYFISFDFKDPALYKIMLAILPILIVSGITQLYTLIDFRFASALSEGSIAALNYARKTMQLPQSLFITAVTTAIYPTLSRLATEAKSKEMITSLRTGLKSILLMAIPGAIGMVVLRQPIVTLLFERGAFDPRATSMTADALFFYSFGIVGLCFYIPLTRAFFAMKDVRTPLLVVVTTLGLKISLNILLVPSLGHSALALTTTLTLFTTAIILSVFFQQRMGGLFDGVFFRFIGATIASGVAMGYVVYLVDTFLAAKLGFGLLLLATRLGIDVGVGALTFGIIGFGLRIYETRHLLHLLSIFRLGRLHKRINALATEQTIPEKGGTTLD</sequence>
<keyword evidence="8 9" id="KW-0813">Transport</keyword>
<feature type="transmembrane region" description="Helical" evidence="8">
    <location>
        <begin position="473"/>
        <end position="498"/>
    </location>
</feature>
<evidence type="ECO:0000256" key="6">
    <source>
        <dbReference type="ARBA" id="ARBA00022989"/>
    </source>
</evidence>
<dbReference type="GO" id="GO:0071555">
    <property type="term" value="P:cell wall organization"/>
    <property type="evidence" value="ECO:0007669"/>
    <property type="project" value="UniProtKB-UniRule"/>
</dbReference>
<dbReference type="GO" id="GO:0005886">
    <property type="term" value="C:plasma membrane"/>
    <property type="evidence" value="ECO:0007669"/>
    <property type="project" value="UniProtKB-SubCell"/>
</dbReference>
<evidence type="ECO:0000256" key="5">
    <source>
        <dbReference type="ARBA" id="ARBA00022984"/>
    </source>
</evidence>
<dbReference type="RefSeq" id="WP_366924304.1">
    <property type="nucleotide sequence ID" value="NZ_CP121694.1"/>
</dbReference>
<dbReference type="NCBIfam" id="TIGR01695">
    <property type="entry name" value="murJ_mviN"/>
    <property type="match status" value="1"/>
</dbReference>
<dbReference type="GO" id="GO:0008360">
    <property type="term" value="P:regulation of cell shape"/>
    <property type="evidence" value="ECO:0007669"/>
    <property type="project" value="UniProtKB-UniRule"/>
</dbReference>
<evidence type="ECO:0000256" key="7">
    <source>
        <dbReference type="ARBA" id="ARBA00023136"/>
    </source>
</evidence>
<dbReference type="AlphaFoldDB" id="A0AAU0UK71"/>
<feature type="transmembrane region" description="Helical" evidence="8">
    <location>
        <begin position="228"/>
        <end position="248"/>
    </location>
</feature>
<dbReference type="EMBL" id="CP121694">
    <property type="protein sequence ID" value="WRO21461.1"/>
    <property type="molecule type" value="Genomic_DNA"/>
</dbReference>
<protein>
    <recommendedName>
        <fullName evidence="8">Probable lipid II flippase MurJ</fullName>
    </recommendedName>
</protein>
<evidence type="ECO:0000256" key="1">
    <source>
        <dbReference type="ARBA" id="ARBA00004651"/>
    </source>
</evidence>
<feature type="transmembrane region" description="Helical" evidence="8">
    <location>
        <begin position="44"/>
        <end position="72"/>
    </location>
</feature>
<dbReference type="PRINTS" id="PR01806">
    <property type="entry name" value="VIRFACTRMVIN"/>
</dbReference>
<proteinExistence type="inferred from homology"/>